<sequence>MYSFVGIAAVQIGLVGLLTSVGILPDYIIGYSVGELACAYTDGSLTLEETILAAYSLAISVNEIFAKVVSERKIPYHSRYITPAKSTLLANLRKVIPVAKHRSYKWLSTSVPRNEWSTSSTQYSFPEYLTNNLLKPVLFAQTLNLIPNNAVTIEITPDSQVHEILSKSLQKTVMNIALTQKDHKDNVKVFLEGLGKLYNVGSQLDLAKLYPPVEYPVCRGTPMISPLIRWEHSNSWFTVNYNNREKLVSRERIITVTYTTEEFQYIKGHVVDGRNLFPGAGYLFLVWETLGTMIEKNHTEISIVMENIKFNRVTAIPKKGTVEMVVMIQKGSGKFEVQEGNAIIITGTIRNIETNISKEKVPVDVIKRNLNNEEVELNEKDIYKEFKLRGYQYSGFFKSIRSASLSEPKGYIEWKSNWAAFMDNMMQMKMINVDTRDLLVPTGIQKLVIDAKAHKEFIQSLTTNEKYVPVQFYENIDVIVAGDISILDNIVYSFVRITAVQIGLVDLLTSVGILPDYIIGYSVGELGCAYADGILTLEETILAAYSLGISVIEAKIPQYSVAVVGLGYKNLMNLCPNDIDVVCHNGPDSSTIIGSAESLKAFVEKLQANEIWANALSEKRIPYHSRYIATAKSKLLTNLKQVIPVAKPRSYKWLSTSVPQSEWSTTSAQFSSAEYLTNNLLKPVLFAETLNLIPNNAVTIEITPDSQVHEIFSKSLQKTVMNIALTQKDHKDNVKVFLEGLGKLYNVGSQLDLAKLYPPVEYPVCRGTPMISPLIRWEHSNSWFTVNYNNREKLISREQIITVTYTTEEFKYIKGHVIDGRNLYPGAGYLCLVWETLGRLIETFYTEMVKTSKCVNLLRNPDPSMIRIVCSMRIENYLYGEVTIKCLIIETFLDISL</sequence>
<dbReference type="InterPro" id="IPR014043">
    <property type="entry name" value="Acyl_transferase_dom"/>
</dbReference>
<dbReference type="InterPro" id="IPR016035">
    <property type="entry name" value="Acyl_Trfase/lysoPLipase"/>
</dbReference>
<reference evidence="3" key="1">
    <citation type="journal article" date="2020" name="G3 (Bethesda)">
        <title>High-Quality Assemblies for Three Invasive Social Wasps from the &lt;i&gt;Vespula&lt;/i&gt; Genus.</title>
        <authorList>
            <person name="Harrop T.W.R."/>
            <person name="Guhlin J."/>
            <person name="McLaughlin G.M."/>
            <person name="Permina E."/>
            <person name="Stockwell P."/>
            <person name="Gilligan J."/>
            <person name="Le Lec M.F."/>
            <person name="Gruber M.A.M."/>
            <person name="Quinn O."/>
            <person name="Lovegrove M."/>
            <person name="Duncan E.J."/>
            <person name="Remnant E.J."/>
            <person name="Van Eeckhoven J."/>
            <person name="Graham B."/>
            <person name="Knapp R.A."/>
            <person name="Langford K.W."/>
            <person name="Kronenberg Z."/>
            <person name="Press M.O."/>
            <person name="Eacker S.M."/>
            <person name="Wilson-Rankin E.E."/>
            <person name="Purcell J."/>
            <person name="Lester P.J."/>
            <person name="Dearden P.K."/>
        </authorList>
    </citation>
    <scope>NUCLEOTIDE SEQUENCE</scope>
    <source>
        <strain evidence="3">Marl-1</strain>
    </source>
</reference>
<dbReference type="Gene3D" id="1.10.287.1960">
    <property type="match status" value="1"/>
</dbReference>
<dbReference type="InterPro" id="IPR049900">
    <property type="entry name" value="PKS_mFAS_DH"/>
</dbReference>
<evidence type="ECO:0000313" key="4">
    <source>
        <dbReference type="Proteomes" id="UP000614350"/>
    </source>
</evidence>
<dbReference type="InterPro" id="IPR001227">
    <property type="entry name" value="Ac_transferase_dom_sf"/>
</dbReference>
<protein>
    <recommendedName>
        <fullName evidence="2">PKS/mFAS DH domain-containing protein</fullName>
    </recommendedName>
</protein>
<dbReference type="Pfam" id="PF00698">
    <property type="entry name" value="Acyl_transf_1"/>
    <property type="match status" value="3"/>
</dbReference>
<dbReference type="Gene3D" id="3.10.129.110">
    <property type="entry name" value="Polyketide synthase dehydratase"/>
    <property type="match status" value="2"/>
</dbReference>
<dbReference type="InterPro" id="IPR042104">
    <property type="entry name" value="PKS_dehydratase_sf"/>
</dbReference>
<dbReference type="GO" id="GO:0004312">
    <property type="term" value="F:fatty acid synthase activity"/>
    <property type="evidence" value="ECO:0007669"/>
    <property type="project" value="TreeGrafter"/>
</dbReference>
<gene>
    <name evidence="3" type="ORF">HZH66_003556</name>
</gene>
<evidence type="ECO:0000313" key="3">
    <source>
        <dbReference type="EMBL" id="KAF7404650.1"/>
    </source>
</evidence>
<evidence type="ECO:0000259" key="2">
    <source>
        <dbReference type="PROSITE" id="PS52019"/>
    </source>
</evidence>
<organism evidence="3 4">
    <name type="scientific">Vespula vulgaris</name>
    <name type="common">Yellow jacket</name>
    <name type="synonym">Wasp</name>
    <dbReference type="NCBI Taxonomy" id="7454"/>
    <lineage>
        <taxon>Eukaryota</taxon>
        <taxon>Metazoa</taxon>
        <taxon>Ecdysozoa</taxon>
        <taxon>Arthropoda</taxon>
        <taxon>Hexapoda</taxon>
        <taxon>Insecta</taxon>
        <taxon>Pterygota</taxon>
        <taxon>Neoptera</taxon>
        <taxon>Endopterygota</taxon>
        <taxon>Hymenoptera</taxon>
        <taxon>Apocrita</taxon>
        <taxon>Aculeata</taxon>
        <taxon>Vespoidea</taxon>
        <taxon>Vespidae</taxon>
        <taxon>Vespinae</taxon>
        <taxon>Vespula</taxon>
    </lineage>
</organism>
<dbReference type="GO" id="GO:0016491">
    <property type="term" value="F:oxidoreductase activity"/>
    <property type="evidence" value="ECO:0007669"/>
    <property type="project" value="UniProtKB-KW"/>
</dbReference>
<comment type="caution">
    <text evidence="3">The sequence shown here is derived from an EMBL/GenBank/DDBJ whole genome shotgun (WGS) entry which is preliminary data.</text>
</comment>
<proteinExistence type="predicted"/>
<dbReference type="AlphaFoldDB" id="A0A834KDN6"/>
<dbReference type="Gene3D" id="3.40.366.10">
    <property type="entry name" value="Malonyl-Coenzyme A Acyl Carrier Protein, domain 2"/>
    <property type="match status" value="2"/>
</dbReference>
<dbReference type="EMBL" id="JACSEA010000003">
    <property type="protein sequence ID" value="KAF7404650.1"/>
    <property type="molecule type" value="Genomic_DNA"/>
</dbReference>
<evidence type="ECO:0000256" key="1">
    <source>
        <dbReference type="PROSITE-ProRule" id="PRU01363"/>
    </source>
</evidence>
<keyword evidence="4" id="KW-1185">Reference proteome</keyword>
<dbReference type="Gene3D" id="3.30.70.250">
    <property type="entry name" value="Malonyl-CoA ACP transacylase, ACP-binding"/>
    <property type="match status" value="1"/>
</dbReference>
<dbReference type="InterPro" id="IPR050091">
    <property type="entry name" value="PKS_NRPS_Biosynth_Enz"/>
</dbReference>
<name>A0A834KDN6_VESVU</name>
<feature type="active site" description="Proton acceptor; for dehydratase activity" evidence="1">
    <location>
        <position position="269"/>
    </location>
</feature>
<feature type="region of interest" description="C-terminal hotdog fold" evidence="1">
    <location>
        <begin position="374"/>
        <end position="511"/>
    </location>
</feature>
<dbReference type="Gene3D" id="3.30.70.3290">
    <property type="match status" value="2"/>
</dbReference>
<dbReference type="Proteomes" id="UP000614350">
    <property type="component" value="Unassembled WGS sequence"/>
</dbReference>
<feature type="region of interest" description="N-terminal hotdog fold" evidence="1">
    <location>
        <begin position="232"/>
        <end position="359"/>
    </location>
</feature>
<dbReference type="PROSITE" id="PS52019">
    <property type="entry name" value="PKS_MFAS_DH"/>
    <property type="match status" value="1"/>
</dbReference>
<dbReference type="SMART" id="SM00827">
    <property type="entry name" value="PKS_AT"/>
    <property type="match status" value="1"/>
</dbReference>
<dbReference type="GO" id="GO:0006633">
    <property type="term" value="P:fatty acid biosynthetic process"/>
    <property type="evidence" value="ECO:0007669"/>
    <property type="project" value="UniProtKB-KW"/>
</dbReference>
<dbReference type="SUPFAM" id="SSF52151">
    <property type="entry name" value="FabD/lysophospholipase-like"/>
    <property type="match status" value="2"/>
</dbReference>
<dbReference type="PANTHER" id="PTHR43775:SF23">
    <property type="entry name" value="FATTY ACID SYNTHASE 3"/>
    <property type="match status" value="1"/>
</dbReference>
<feature type="domain" description="PKS/mFAS DH" evidence="2">
    <location>
        <begin position="232"/>
        <end position="511"/>
    </location>
</feature>
<dbReference type="InterPro" id="IPR049552">
    <property type="entry name" value="PKS_DH_N"/>
</dbReference>
<feature type="active site" description="Proton donor; for dehydratase activity" evidence="1">
    <location>
        <position position="423"/>
    </location>
</feature>
<dbReference type="Pfam" id="PF21089">
    <property type="entry name" value="PKS_DH_N"/>
    <property type="match status" value="1"/>
</dbReference>
<accession>A0A834KDN6</accession>
<dbReference type="PANTHER" id="PTHR43775">
    <property type="entry name" value="FATTY ACID SYNTHASE"/>
    <property type="match status" value="1"/>
</dbReference>